<dbReference type="Gene3D" id="3.30.360.10">
    <property type="entry name" value="Dihydrodipicolinate Reductase, domain 2"/>
    <property type="match status" value="1"/>
</dbReference>
<dbReference type="Gene3D" id="3.40.50.720">
    <property type="entry name" value="NAD(P)-binding Rossmann-like Domain"/>
    <property type="match status" value="1"/>
</dbReference>
<reference evidence="5 6" key="1">
    <citation type="submission" date="2021-12" db="EMBL/GenBank/DDBJ databases">
        <title>Discovery of the Pendulisporaceae a myxobacterial family with distinct sporulation behavior and unique specialized metabolism.</title>
        <authorList>
            <person name="Garcia R."/>
            <person name="Popoff A."/>
            <person name="Bader C.D."/>
            <person name="Loehr J."/>
            <person name="Walesch S."/>
            <person name="Walt C."/>
            <person name="Boldt J."/>
            <person name="Bunk B."/>
            <person name="Haeckl F.J.F.P.J."/>
            <person name="Gunesch A.P."/>
            <person name="Birkelbach J."/>
            <person name="Nuebel U."/>
            <person name="Pietschmann T."/>
            <person name="Bach T."/>
            <person name="Mueller R."/>
        </authorList>
    </citation>
    <scope>NUCLEOTIDE SEQUENCE [LARGE SCALE GENOMIC DNA]</scope>
    <source>
        <strain evidence="5 6">MSr12523</strain>
    </source>
</reference>
<protein>
    <submittedName>
        <fullName evidence="5">Oxidoreductase</fullName>
    </submittedName>
</protein>
<evidence type="ECO:0000313" key="5">
    <source>
        <dbReference type="EMBL" id="WXA91893.1"/>
    </source>
</evidence>
<name>A0ABZ2JZH7_9BACT</name>
<dbReference type="InterPro" id="IPR004104">
    <property type="entry name" value="Gfo/Idh/MocA-like_OxRdtase_C"/>
</dbReference>
<dbReference type="NCBIfam" id="NF008607">
    <property type="entry name" value="PRK11579.1"/>
    <property type="match status" value="1"/>
</dbReference>
<dbReference type="InterPro" id="IPR051317">
    <property type="entry name" value="Gfo/Idh/MocA_oxidoreduct"/>
</dbReference>
<dbReference type="Pfam" id="PF02894">
    <property type="entry name" value="GFO_IDH_MocA_C"/>
    <property type="match status" value="1"/>
</dbReference>
<gene>
    <name evidence="5" type="ORF">LZC95_36255</name>
</gene>
<accession>A0ABZ2JZH7</accession>
<dbReference type="Proteomes" id="UP001379533">
    <property type="component" value="Chromosome"/>
</dbReference>
<organism evidence="5 6">
    <name type="scientific">Pendulispora brunnea</name>
    <dbReference type="NCBI Taxonomy" id="2905690"/>
    <lineage>
        <taxon>Bacteria</taxon>
        <taxon>Pseudomonadati</taxon>
        <taxon>Myxococcota</taxon>
        <taxon>Myxococcia</taxon>
        <taxon>Myxococcales</taxon>
        <taxon>Sorangiineae</taxon>
        <taxon>Pendulisporaceae</taxon>
        <taxon>Pendulispora</taxon>
    </lineage>
</organism>
<dbReference type="PANTHER" id="PTHR43708:SF5">
    <property type="entry name" value="CONSERVED EXPRESSED OXIDOREDUCTASE (EUROFUNG)-RELATED"/>
    <property type="match status" value="1"/>
</dbReference>
<dbReference type="SUPFAM" id="SSF51735">
    <property type="entry name" value="NAD(P)-binding Rossmann-fold domains"/>
    <property type="match status" value="1"/>
</dbReference>
<dbReference type="RefSeq" id="WP_394842510.1">
    <property type="nucleotide sequence ID" value="NZ_CP089982.1"/>
</dbReference>
<evidence type="ECO:0000259" key="3">
    <source>
        <dbReference type="Pfam" id="PF01408"/>
    </source>
</evidence>
<dbReference type="PANTHER" id="PTHR43708">
    <property type="entry name" value="CONSERVED EXPRESSED OXIDOREDUCTASE (EUROFUNG)"/>
    <property type="match status" value="1"/>
</dbReference>
<evidence type="ECO:0000256" key="1">
    <source>
        <dbReference type="ARBA" id="ARBA00010928"/>
    </source>
</evidence>
<dbReference type="EMBL" id="CP089982">
    <property type="protein sequence ID" value="WXA91893.1"/>
    <property type="molecule type" value="Genomic_DNA"/>
</dbReference>
<feature type="domain" description="Gfo/Idh/MocA-like oxidoreductase N-terminal" evidence="3">
    <location>
        <begin position="14"/>
        <end position="128"/>
    </location>
</feature>
<proteinExistence type="inferred from homology"/>
<sequence length="357" mass="40242">MNDHKNEGREAPVGVGVIGFGMASRIFHLPAIAAVPELRLAAIVQRQGDEARAAYPQAKLVRSVDELLADPDIQLVVIATPNDSHFSLAEKSLLSNKHTVVDKPFTIHLHEAERLAALSRERNTLLTVFQNRRYDGDFLTVRDLVSKGTLGRLVRYEAYYDRFRPEVRKRWREQAGEGTGILYDLGPHIIDQALELFGLPESVDARIFREREGAQTDDAFEIALRYPDLRVQLGANMLAAAQRPRFYLRGSQGTFVKYGVDPQEAELLAGNHYASANWGEEKEDAWGTVFSVPTGDKAIHQKIATQRGDYRAYYRDVANAVRAKKDAPVTPEHGVRTMRVIELALASNRENREIQWR</sequence>
<dbReference type="Pfam" id="PF01408">
    <property type="entry name" value="GFO_IDH_MocA"/>
    <property type="match status" value="1"/>
</dbReference>
<dbReference type="InterPro" id="IPR000683">
    <property type="entry name" value="Gfo/Idh/MocA-like_OxRdtase_N"/>
</dbReference>
<comment type="similarity">
    <text evidence="1">Belongs to the Gfo/Idh/MocA family.</text>
</comment>
<keyword evidence="6" id="KW-1185">Reference proteome</keyword>
<evidence type="ECO:0000256" key="2">
    <source>
        <dbReference type="ARBA" id="ARBA00023002"/>
    </source>
</evidence>
<dbReference type="InterPro" id="IPR036291">
    <property type="entry name" value="NAD(P)-bd_dom_sf"/>
</dbReference>
<keyword evidence="2" id="KW-0560">Oxidoreductase</keyword>
<evidence type="ECO:0000313" key="6">
    <source>
        <dbReference type="Proteomes" id="UP001379533"/>
    </source>
</evidence>
<evidence type="ECO:0000259" key="4">
    <source>
        <dbReference type="Pfam" id="PF02894"/>
    </source>
</evidence>
<feature type="domain" description="Gfo/Idh/MocA-like oxidoreductase C-terminal" evidence="4">
    <location>
        <begin position="142"/>
        <end position="354"/>
    </location>
</feature>